<dbReference type="InterPro" id="IPR050266">
    <property type="entry name" value="AB_hydrolase_sf"/>
</dbReference>
<dbReference type="PANTHER" id="PTHR43798">
    <property type="entry name" value="MONOACYLGLYCEROL LIPASE"/>
    <property type="match status" value="1"/>
</dbReference>
<feature type="transmembrane region" description="Helical" evidence="1">
    <location>
        <begin position="24"/>
        <end position="44"/>
    </location>
</feature>
<evidence type="ECO:0000256" key="1">
    <source>
        <dbReference type="SAM" id="Phobius"/>
    </source>
</evidence>
<dbReference type="GeneID" id="25912360"/>
<keyword evidence="1" id="KW-1133">Transmembrane helix</keyword>
<dbReference type="SUPFAM" id="SSF53474">
    <property type="entry name" value="alpha/beta-Hydrolases"/>
    <property type="match status" value="1"/>
</dbReference>
<organism evidence="3 4">
    <name type="scientific">Sphaeroforma arctica JP610</name>
    <dbReference type="NCBI Taxonomy" id="667725"/>
    <lineage>
        <taxon>Eukaryota</taxon>
        <taxon>Ichthyosporea</taxon>
        <taxon>Ichthyophonida</taxon>
        <taxon>Sphaeroforma</taxon>
    </lineage>
</organism>
<dbReference type="AlphaFoldDB" id="A0A0L0FFS4"/>
<sequence>MTSTFNENGLARNVTLLTFLSMGLAYYPTALIAMAVLTISWYVWDKYFVLPSYGRRSSNIVLDMASLENVGRHLDRFSKDMSVKGTWKIRPHTTHRISIRDGVTILYHVLAPNDPKLRNKKVMLFCSGLGVHGFHAFTPLIHFYGPEWTYIAWDYRGLFGSSVPENPRHLAIHEHSKDAKEILQHMGIGKVDVCVAHSMGVQVALEFALLYPEVPRSLVMINGTHGKAFHTGGQPFFRLPLMGDIVYHLMTFWVQRPHYIEMYIKQIRYIALSLARIYGYLFGNKYLKEIMGSHYMEDFVQCYLYDANAGTIQAFFRTFLELDAHSVYHLLSEVKQPTLVISGLLDVMIPAYCGSEMAAQIPTSKFVLDWWSAHLTLLENPWLVVASTAKFLDQHNIAHETRRLSNHDL</sequence>
<evidence type="ECO:0000313" key="3">
    <source>
        <dbReference type="EMBL" id="KNC75622.1"/>
    </source>
</evidence>
<keyword evidence="1" id="KW-0812">Transmembrane</keyword>
<dbReference type="OrthoDB" id="19657at2759"/>
<name>A0A0L0FFS4_9EUKA</name>
<keyword evidence="1" id="KW-0472">Membrane</keyword>
<protein>
    <recommendedName>
        <fullName evidence="2">AB hydrolase-1 domain-containing protein</fullName>
    </recommendedName>
</protein>
<dbReference type="Proteomes" id="UP000054560">
    <property type="component" value="Unassembled WGS sequence"/>
</dbReference>
<dbReference type="EMBL" id="KQ243516">
    <property type="protein sequence ID" value="KNC75622.1"/>
    <property type="molecule type" value="Genomic_DNA"/>
</dbReference>
<accession>A0A0L0FFS4</accession>
<dbReference type="RefSeq" id="XP_014149524.1">
    <property type="nucleotide sequence ID" value="XM_014294049.1"/>
</dbReference>
<dbReference type="InterPro" id="IPR029058">
    <property type="entry name" value="AB_hydrolase_fold"/>
</dbReference>
<feature type="domain" description="AB hydrolase-1" evidence="2">
    <location>
        <begin position="122"/>
        <end position="381"/>
    </location>
</feature>
<reference evidence="3 4" key="1">
    <citation type="submission" date="2011-02" db="EMBL/GenBank/DDBJ databases">
        <title>The Genome Sequence of Sphaeroforma arctica JP610.</title>
        <authorList>
            <consortium name="The Broad Institute Genome Sequencing Platform"/>
            <person name="Russ C."/>
            <person name="Cuomo C."/>
            <person name="Young S.K."/>
            <person name="Zeng Q."/>
            <person name="Gargeya S."/>
            <person name="Alvarado L."/>
            <person name="Berlin A."/>
            <person name="Chapman S.B."/>
            <person name="Chen Z."/>
            <person name="Freedman E."/>
            <person name="Gellesch M."/>
            <person name="Goldberg J."/>
            <person name="Griggs A."/>
            <person name="Gujja S."/>
            <person name="Heilman E."/>
            <person name="Heiman D."/>
            <person name="Howarth C."/>
            <person name="Mehta T."/>
            <person name="Neiman D."/>
            <person name="Pearson M."/>
            <person name="Roberts A."/>
            <person name="Saif S."/>
            <person name="Shea T."/>
            <person name="Shenoy N."/>
            <person name="Sisk P."/>
            <person name="Stolte C."/>
            <person name="Sykes S."/>
            <person name="White J."/>
            <person name="Yandava C."/>
            <person name="Burger G."/>
            <person name="Gray M.W."/>
            <person name="Holland P.W.H."/>
            <person name="King N."/>
            <person name="Lang F.B.F."/>
            <person name="Roger A.J."/>
            <person name="Ruiz-Trillo I."/>
            <person name="Haas B."/>
            <person name="Nusbaum C."/>
            <person name="Birren B."/>
        </authorList>
    </citation>
    <scope>NUCLEOTIDE SEQUENCE [LARGE SCALE GENOMIC DNA]</scope>
    <source>
        <strain evidence="3 4">JP610</strain>
    </source>
</reference>
<dbReference type="PANTHER" id="PTHR43798:SF33">
    <property type="entry name" value="HYDROLASE, PUTATIVE (AFU_ORTHOLOGUE AFUA_2G14860)-RELATED"/>
    <property type="match status" value="1"/>
</dbReference>
<evidence type="ECO:0000313" key="4">
    <source>
        <dbReference type="Proteomes" id="UP000054560"/>
    </source>
</evidence>
<dbReference type="Gene3D" id="3.40.50.1820">
    <property type="entry name" value="alpha/beta hydrolase"/>
    <property type="match status" value="1"/>
</dbReference>
<dbReference type="eggNOG" id="ENOG502STBW">
    <property type="taxonomic scope" value="Eukaryota"/>
</dbReference>
<proteinExistence type="predicted"/>
<keyword evidence="4" id="KW-1185">Reference proteome</keyword>
<dbReference type="InterPro" id="IPR000073">
    <property type="entry name" value="AB_hydrolase_1"/>
</dbReference>
<dbReference type="GO" id="GO:0016020">
    <property type="term" value="C:membrane"/>
    <property type="evidence" value="ECO:0007669"/>
    <property type="project" value="TreeGrafter"/>
</dbReference>
<evidence type="ECO:0000259" key="2">
    <source>
        <dbReference type="Pfam" id="PF00561"/>
    </source>
</evidence>
<dbReference type="Pfam" id="PF00561">
    <property type="entry name" value="Abhydrolase_1"/>
    <property type="match status" value="1"/>
</dbReference>
<gene>
    <name evidence="3" type="ORF">SARC_11856</name>
</gene>